<dbReference type="InterPro" id="IPR038737">
    <property type="entry name" value="SF3b_su1-like"/>
</dbReference>
<dbReference type="EnsemblPlants" id="Solyc10g081290.2.1">
    <property type="protein sequence ID" value="Solyc10g081290.2.1"/>
    <property type="gene ID" value="Solyc10g081290.2"/>
</dbReference>
<evidence type="ECO:0000256" key="1">
    <source>
        <dbReference type="ARBA" id="ARBA00005754"/>
    </source>
</evidence>
<dbReference type="SUPFAM" id="SSF48371">
    <property type="entry name" value="ARM repeat"/>
    <property type="match status" value="1"/>
</dbReference>
<evidence type="ECO:0000256" key="3">
    <source>
        <dbReference type="SAM" id="Phobius"/>
    </source>
</evidence>
<protein>
    <submittedName>
        <fullName evidence="4">Uncharacterized protein</fullName>
    </submittedName>
</protein>
<dbReference type="InterPro" id="IPR011989">
    <property type="entry name" value="ARM-like"/>
</dbReference>
<reference evidence="4" key="2">
    <citation type="submission" date="2019-01" db="UniProtKB">
        <authorList>
            <consortium name="EnsemblPlants"/>
        </authorList>
    </citation>
    <scope>IDENTIFICATION</scope>
    <source>
        <strain evidence="4">cv. Heinz 1706</strain>
    </source>
</reference>
<dbReference type="OMA" id="MRHDIND"/>
<organism evidence="4">
    <name type="scientific">Solanum lycopersicum</name>
    <name type="common">Tomato</name>
    <name type="synonym">Lycopersicon esculentum</name>
    <dbReference type="NCBI Taxonomy" id="4081"/>
    <lineage>
        <taxon>Eukaryota</taxon>
        <taxon>Viridiplantae</taxon>
        <taxon>Streptophyta</taxon>
        <taxon>Embryophyta</taxon>
        <taxon>Tracheophyta</taxon>
        <taxon>Spermatophyta</taxon>
        <taxon>Magnoliopsida</taxon>
        <taxon>eudicotyledons</taxon>
        <taxon>Gunneridae</taxon>
        <taxon>Pentapetalae</taxon>
        <taxon>asterids</taxon>
        <taxon>lamiids</taxon>
        <taxon>Solanales</taxon>
        <taxon>Solanaceae</taxon>
        <taxon>Solanoideae</taxon>
        <taxon>Solaneae</taxon>
        <taxon>Solanum</taxon>
        <taxon>Solanum subgen. Lycopersicon</taxon>
    </lineage>
</organism>
<dbReference type="Proteomes" id="UP000004994">
    <property type="component" value="Chromosome 10"/>
</dbReference>
<keyword evidence="2" id="KW-0507">mRNA processing</keyword>
<proteinExistence type="inferred from homology"/>
<dbReference type="GO" id="GO:0003729">
    <property type="term" value="F:mRNA binding"/>
    <property type="evidence" value="ECO:0007669"/>
    <property type="project" value="InterPro"/>
</dbReference>
<feature type="transmembrane region" description="Helical" evidence="3">
    <location>
        <begin position="153"/>
        <end position="172"/>
    </location>
</feature>
<dbReference type="Gene3D" id="1.25.10.10">
    <property type="entry name" value="Leucine-rich Repeat Variant"/>
    <property type="match status" value="1"/>
</dbReference>
<dbReference type="AlphaFoldDB" id="A0A3Q7IKZ5"/>
<dbReference type="GO" id="GO:0005681">
    <property type="term" value="C:spliceosomal complex"/>
    <property type="evidence" value="ECO:0007669"/>
    <property type="project" value="UniProtKB-KW"/>
</dbReference>
<dbReference type="GO" id="GO:0000245">
    <property type="term" value="P:spliceosomal complex assembly"/>
    <property type="evidence" value="ECO:0007669"/>
    <property type="project" value="InterPro"/>
</dbReference>
<reference evidence="4" key="1">
    <citation type="journal article" date="2012" name="Nature">
        <title>The tomato genome sequence provides insights into fleshy fruit evolution.</title>
        <authorList>
            <consortium name="Tomato Genome Consortium"/>
        </authorList>
    </citation>
    <scope>NUCLEOTIDE SEQUENCE [LARGE SCALE GENOMIC DNA]</scope>
    <source>
        <strain evidence="4">cv. Heinz 1706</strain>
    </source>
</reference>
<keyword evidence="2" id="KW-0508">mRNA splicing</keyword>
<evidence type="ECO:0000313" key="4">
    <source>
        <dbReference type="EnsemblPlants" id="Solyc10g081290.2.1"/>
    </source>
</evidence>
<dbReference type="Gramene" id="Solyc10g081290.2.1">
    <property type="protein sequence ID" value="Solyc10g081290.2.1"/>
    <property type="gene ID" value="Solyc10g081290.2"/>
</dbReference>
<name>A0A3Q7IKZ5_SOLLC</name>
<keyword evidence="3" id="KW-1133">Transmembrane helix</keyword>
<keyword evidence="3" id="KW-0812">Transmembrane</keyword>
<evidence type="ECO:0000256" key="2">
    <source>
        <dbReference type="ARBA" id="ARBA00022728"/>
    </source>
</evidence>
<keyword evidence="2" id="KW-0747">Spliceosome</keyword>
<accession>A0A3Q7IKZ5</accession>
<dbReference type="InterPro" id="IPR016024">
    <property type="entry name" value="ARM-type_fold"/>
</dbReference>
<evidence type="ECO:0000313" key="5">
    <source>
        <dbReference type="Proteomes" id="UP000004994"/>
    </source>
</evidence>
<dbReference type="PaxDb" id="4081-Solyc10g081290.1.1"/>
<comment type="similarity">
    <text evidence="1">Belongs to the SF3B1 family.</text>
</comment>
<sequence length="207" mass="23085">MVSPKTKAVLVSSYVTDLQSVATCCVYVAKGADMPDYKQLQVANSVVFSQIHCCFCYTIIILRYSVKTRIFFTNLFLFGREIISDLIKAAGIDAMIHVTRLNIDSPNEHIRNAAARSLSIAASALGIPALLPFLEEICFQMESWEARHTGVMIVYHITVLIGSANLLPYLSYLMEIIEPRLKDDIEKIRDVTNVAMDGLATAATLWY</sequence>
<dbReference type="STRING" id="4081.A0A3Q7IKZ5"/>
<dbReference type="InParanoid" id="A0A3Q7IKZ5"/>
<keyword evidence="3" id="KW-0472">Membrane</keyword>
<keyword evidence="5" id="KW-1185">Reference proteome</keyword>
<feature type="transmembrane region" description="Helical" evidence="3">
    <location>
        <begin position="42"/>
        <end position="62"/>
    </location>
</feature>
<dbReference type="PANTHER" id="PTHR12097">
    <property type="entry name" value="SPLICING FACTOR 3B, SUBUNIT 1-RELATED"/>
    <property type="match status" value="1"/>
</dbReference>